<keyword evidence="3" id="KW-1185">Reference proteome</keyword>
<dbReference type="EMBL" id="CAXLJM020000103">
    <property type="protein sequence ID" value="CAL8134079.1"/>
    <property type="molecule type" value="Genomic_DNA"/>
</dbReference>
<name>A0ABP1RRN0_9HEXA</name>
<accession>A0ABP1RRN0</accession>
<evidence type="ECO:0000313" key="3">
    <source>
        <dbReference type="Proteomes" id="UP001642540"/>
    </source>
</evidence>
<proteinExistence type="predicted"/>
<gene>
    <name evidence="2" type="ORF">ODALV1_LOCUS25355</name>
</gene>
<evidence type="ECO:0000313" key="2">
    <source>
        <dbReference type="EMBL" id="CAL8134079.1"/>
    </source>
</evidence>
<sequence length="121" mass="14001">MTRYLVNSHGTKQQEQSTSVISYIIHFYSVIKGQEPKPIEHVNKTRHETGNEREREKNRSNYRDGLYDGSIFTFPHAVSRVSTGKTAHLLILVFKNEIINIIYAITVRIFSLSLCVRCQTM</sequence>
<comment type="caution">
    <text evidence="2">The sequence shown here is derived from an EMBL/GenBank/DDBJ whole genome shotgun (WGS) entry which is preliminary data.</text>
</comment>
<reference evidence="2 3" key="1">
    <citation type="submission" date="2024-08" db="EMBL/GenBank/DDBJ databases">
        <authorList>
            <person name="Cucini C."/>
            <person name="Frati F."/>
        </authorList>
    </citation>
    <scope>NUCLEOTIDE SEQUENCE [LARGE SCALE GENOMIC DNA]</scope>
</reference>
<evidence type="ECO:0000256" key="1">
    <source>
        <dbReference type="SAM" id="MobiDB-lite"/>
    </source>
</evidence>
<dbReference type="Proteomes" id="UP001642540">
    <property type="component" value="Unassembled WGS sequence"/>
</dbReference>
<protein>
    <submittedName>
        <fullName evidence="2">Uncharacterized protein</fullName>
    </submittedName>
</protein>
<feature type="region of interest" description="Disordered" evidence="1">
    <location>
        <begin position="38"/>
        <end position="60"/>
    </location>
</feature>
<organism evidence="2 3">
    <name type="scientific">Orchesella dallaii</name>
    <dbReference type="NCBI Taxonomy" id="48710"/>
    <lineage>
        <taxon>Eukaryota</taxon>
        <taxon>Metazoa</taxon>
        <taxon>Ecdysozoa</taxon>
        <taxon>Arthropoda</taxon>
        <taxon>Hexapoda</taxon>
        <taxon>Collembola</taxon>
        <taxon>Entomobryomorpha</taxon>
        <taxon>Entomobryoidea</taxon>
        <taxon>Orchesellidae</taxon>
        <taxon>Orchesellinae</taxon>
        <taxon>Orchesella</taxon>
    </lineage>
</organism>